<accession>W7M5F7</accession>
<dbReference type="EMBL" id="CM000584">
    <property type="protein sequence ID" value="EWG46246.1"/>
    <property type="molecule type" value="Genomic_DNA"/>
</dbReference>
<dbReference type="VEuPathDB" id="FungiDB:FVEG_15943"/>
<dbReference type="RefSeq" id="XP_018752437.1">
    <property type="nucleotide sequence ID" value="XM_018905172.1"/>
</dbReference>
<evidence type="ECO:0000313" key="2">
    <source>
        <dbReference type="Proteomes" id="UP000009096"/>
    </source>
</evidence>
<dbReference type="AlphaFoldDB" id="W7M5F7"/>
<keyword evidence="2" id="KW-1185">Reference proteome</keyword>
<name>W7M5F7_GIBM7</name>
<reference evidence="1 2" key="1">
    <citation type="journal article" date="2010" name="Nature">
        <title>Comparative genomics reveals mobile pathogenicity chromosomes in Fusarium.</title>
        <authorList>
            <person name="Ma L.J."/>
            <person name="van der Does H.C."/>
            <person name="Borkovich K.A."/>
            <person name="Coleman J.J."/>
            <person name="Daboussi M.J."/>
            <person name="Di Pietro A."/>
            <person name="Dufresne M."/>
            <person name="Freitag M."/>
            <person name="Grabherr M."/>
            <person name="Henrissat B."/>
            <person name="Houterman P.M."/>
            <person name="Kang S."/>
            <person name="Shim W.B."/>
            <person name="Woloshuk C."/>
            <person name="Xie X."/>
            <person name="Xu J.R."/>
            <person name="Antoniw J."/>
            <person name="Baker S.E."/>
            <person name="Bluhm B.H."/>
            <person name="Breakspear A."/>
            <person name="Brown D.W."/>
            <person name="Butchko R.A."/>
            <person name="Chapman S."/>
            <person name="Coulson R."/>
            <person name="Coutinho P.M."/>
            <person name="Danchin E.G."/>
            <person name="Diener A."/>
            <person name="Gale L.R."/>
            <person name="Gardiner D.M."/>
            <person name="Goff S."/>
            <person name="Hammond-Kosack K.E."/>
            <person name="Hilburn K."/>
            <person name="Hua-Van A."/>
            <person name="Jonkers W."/>
            <person name="Kazan K."/>
            <person name="Kodira C.D."/>
            <person name="Koehrsen M."/>
            <person name="Kumar L."/>
            <person name="Lee Y.H."/>
            <person name="Li L."/>
            <person name="Manners J.M."/>
            <person name="Miranda-Saavedra D."/>
            <person name="Mukherjee M."/>
            <person name="Park G."/>
            <person name="Park J."/>
            <person name="Park S.Y."/>
            <person name="Proctor R.H."/>
            <person name="Regev A."/>
            <person name="Ruiz-Roldan M.C."/>
            <person name="Sain D."/>
            <person name="Sakthikumar S."/>
            <person name="Sykes S."/>
            <person name="Schwartz D.C."/>
            <person name="Turgeon B.G."/>
            <person name="Wapinski I."/>
            <person name="Yoder O."/>
            <person name="Young S."/>
            <person name="Zeng Q."/>
            <person name="Zhou S."/>
            <person name="Galagan J."/>
            <person name="Cuomo C.A."/>
            <person name="Kistler H.C."/>
            <person name="Rep M."/>
        </authorList>
    </citation>
    <scope>NUCLEOTIDE SEQUENCE [LARGE SCALE GENOMIC DNA]</scope>
    <source>
        <strain evidence="2">M3125 / FGSC 7600</strain>
    </source>
</reference>
<gene>
    <name evidence="1" type="ORF">FVEG_15943</name>
</gene>
<evidence type="ECO:0000313" key="1">
    <source>
        <dbReference type="EMBL" id="EWG46246.1"/>
    </source>
</evidence>
<dbReference type="Proteomes" id="UP000009096">
    <property type="component" value="Chromosome 7"/>
</dbReference>
<protein>
    <submittedName>
        <fullName evidence="1">Uncharacterized protein</fullName>
    </submittedName>
</protein>
<dbReference type="KEGG" id="fvr:FVEG_15943"/>
<organism evidence="1 2">
    <name type="scientific">Gibberella moniliformis (strain M3125 / FGSC 7600)</name>
    <name type="common">Maize ear and stalk rot fungus</name>
    <name type="synonym">Fusarium verticillioides</name>
    <dbReference type="NCBI Taxonomy" id="334819"/>
    <lineage>
        <taxon>Eukaryota</taxon>
        <taxon>Fungi</taxon>
        <taxon>Dikarya</taxon>
        <taxon>Ascomycota</taxon>
        <taxon>Pezizomycotina</taxon>
        <taxon>Sordariomycetes</taxon>
        <taxon>Hypocreomycetidae</taxon>
        <taxon>Hypocreales</taxon>
        <taxon>Nectriaceae</taxon>
        <taxon>Fusarium</taxon>
        <taxon>Fusarium fujikuroi species complex</taxon>
    </lineage>
</organism>
<sequence length="101" mass="10778">MSSSHSDLLLIKPLPLQTESPLVPRVPLLRQALSRGRTSASLDATVITPSLTQRGLLACIASLPPLGERGRAISDSRQGSASGFPAFSVLWSLVLCKEVVW</sequence>
<dbReference type="EMBL" id="DS022249">
    <property type="protein sequence ID" value="EWG46246.1"/>
    <property type="molecule type" value="Genomic_DNA"/>
</dbReference>
<dbReference type="GeneID" id="30072819"/>
<proteinExistence type="predicted"/>